<dbReference type="Gene3D" id="3.40.50.150">
    <property type="entry name" value="Vaccinia Virus protein VP39"/>
    <property type="match status" value="1"/>
</dbReference>
<keyword evidence="3" id="KW-1185">Reference proteome</keyword>
<dbReference type="GO" id="GO:0008168">
    <property type="term" value="F:methyltransferase activity"/>
    <property type="evidence" value="ECO:0007669"/>
    <property type="project" value="UniProtKB-KW"/>
</dbReference>
<evidence type="ECO:0000313" key="2">
    <source>
        <dbReference type="EMBL" id="NDY57818.1"/>
    </source>
</evidence>
<evidence type="ECO:0000313" key="3">
    <source>
        <dbReference type="Proteomes" id="UP000469724"/>
    </source>
</evidence>
<proteinExistence type="predicted"/>
<keyword evidence="2" id="KW-0489">Methyltransferase</keyword>
<dbReference type="RefSeq" id="WP_163302900.1">
    <property type="nucleotide sequence ID" value="NZ_JAAGRQ010000063.1"/>
</dbReference>
<dbReference type="InterPro" id="IPR013217">
    <property type="entry name" value="Methyltransf_12"/>
</dbReference>
<dbReference type="GO" id="GO:0032259">
    <property type="term" value="P:methylation"/>
    <property type="evidence" value="ECO:0007669"/>
    <property type="project" value="UniProtKB-KW"/>
</dbReference>
<organism evidence="2 3">
    <name type="scientific">Desulfolutivibrio sulfodismutans</name>
    <dbReference type="NCBI Taxonomy" id="63561"/>
    <lineage>
        <taxon>Bacteria</taxon>
        <taxon>Pseudomonadati</taxon>
        <taxon>Thermodesulfobacteriota</taxon>
        <taxon>Desulfovibrionia</taxon>
        <taxon>Desulfovibrionales</taxon>
        <taxon>Desulfovibrionaceae</taxon>
        <taxon>Desulfolutivibrio</taxon>
    </lineage>
</organism>
<dbReference type="SUPFAM" id="SSF53335">
    <property type="entry name" value="S-adenosyl-L-methionine-dependent methyltransferases"/>
    <property type="match status" value="1"/>
</dbReference>
<reference evidence="2 3" key="1">
    <citation type="submission" date="2020-02" db="EMBL/GenBank/DDBJ databases">
        <title>Comparative genomics of sulfur disproportionating microorganisms.</title>
        <authorList>
            <person name="Ward L.M."/>
            <person name="Bertran E."/>
            <person name="Johnston D.T."/>
        </authorList>
    </citation>
    <scope>NUCLEOTIDE SEQUENCE [LARGE SCALE GENOMIC DNA]</scope>
    <source>
        <strain evidence="2 3">DSM 3696</strain>
    </source>
</reference>
<protein>
    <submittedName>
        <fullName evidence="2">Class I SAM-dependent methyltransferase</fullName>
    </submittedName>
</protein>
<sequence>MTKLNGEFNVERHFDKSLSEKYDRRIRMFCPSYDALHRMILPWFQGLPKDALFLSSGAGTGAEIMSLGKMFPSWRFVAVDSSSNMINACQDNAAEARLNERVTFFNGRLQDCKLSTPCDAASSIFVSHFIKCREGKLSYFRSISANLKIGGVLVFADLFGDKTSPEFATLMDVWLRSYALHGVSDEELIRDRNHVYSDVDFITEKELILMLAEAGFATPIRFYQTYLFGGWVTTRVV</sequence>
<keyword evidence="2" id="KW-0808">Transferase</keyword>
<feature type="domain" description="Methyltransferase type 12" evidence="1">
    <location>
        <begin position="57"/>
        <end position="153"/>
    </location>
</feature>
<dbReference type="AlphaFoldDB" id="A0A7K3NNP6"/>
<dbReference type="InterPro" id="IPR029063">
    <property type="entry name" value="SAM-dependent_MTases_sf"/>
</dbReference>
<evidence type="ECO:0000259" key="1">
    <source>
        <dbReference type="Pfam" id="PF08242"/>
    </source>
</evidence>
<gene>
    <name evidence="2" type="ORF">G3N56_13865</name>
</gene>
<comment type="caution">
    <text evidence="2">The sequence shown here is derived from an EMBL/GenBank/DDBJ whole genome shotgun (WGS) entry which is preliminary data.</text>
</comment>
<name>A0A7K3NNP6_9BACT</name>
<dbReference type="Pfam" id="PF08242">
    <property type="entry name" value="Methyltransf_12"/>
    <property type="match status" value="1"/>
</dbReference>
<dbReference type="Proteomes" id="UP000469724">
    <property type="component" value="Unassembled WGS sequence"/>
</dbReference>
<accession>A0A7K3NNP6</accession>
<dbReference type="EMBL" id="JAAGRQ010000063">
    <property type="protein sequence ID" value="NDY57818.1"/>
    <property type="molecule type" value="Genomic_DNA"/>
</dbReference>